<dbReference type="InterPro" id="IPR030190">
    <property type="entry name" value="MacA_alpha-hairpin_sf"/>
</dbReference>
<gene>
    <name evidence="7" type="ORF">CO704_00085</name>
</gene>
<dbReference type="Pfam" id="PF25967">
    <property type="entry name" value="RND-MFP_C"/>
    <property type="match status" value="1"/>
</dbReference>
<dbReference type="GO" id="GO:0030313">
    <property type="term" value="C:cell envelope"/>
    <property type="evidence" value="ECO:0007669"/>
    <property type="project" value="UniProtKB-SubCell"/>
</dbReference>
<evidence type="ECO:0000256" key="3">
    <source>
        <dbReference type="ARBA" id="ARBA00022448"/>
    </source>
</evidence>
<evidence type="ECO:0000259" key="6">
    <source>
        <dbReference type="Pfam" id="PF25967"/>
    </source>
</evidence>
<dbReference type="GO" id="GO:1990195">
    <property type="term" value="C:macrolide transmembrane transporter complex"/>
    <property type="evidence" value="ECO:0007669"/>
    <property type="project" value="InterPro"/>
</dbReference>
<dbReference type="Gene3D" id="2.40.50.100">
    <property type="match status" value="1"/>
</dbReference>
<dbReference type="Pfam" id="PF25917">
    <property type="entry name" value="BSH_RND"/>
    <property type="match status" value="1"/>
</dbReference>
<comment type="similarity">
    <text evidence="2">Belongs to the membrane fusion protein (MFP) (TC 8.A.1) family.</text>
</comment>
<dbReference type="InterPro" id="IPR058625">
    <property type="entry name" value="MdtA-like_BSH"/>
</dbReference>
<feature type="domain" description="Multidrug resistance protein MdtA-like C-terminal permuted SH3" evidence="6">
    <location>
        <begin position="333"/>
        <end position="389"/>
    </location>
</feature>
<feature type="domain" description="Multidrug resistance protein MdtA-like barrel-sandwich hybrid" evidence="5">
    <location>
        <begin position="73"/>
        <end position="229"/>
    </location>
</feature>
<evidence type="ECO:0000313" key="7">
    <source>
        <dbReference type="EMBL" id="ATF90588.1"/>
    </source>
</evidence>
<name>A0A291DSP3_9ENTR</name>
<sequence length="393" mass="43401">MKARPWPFITVTILNAKTLFLICLIALSAVYTVNSLFFSADNAIETAKKEPYRVAYADIDQLLTTTGVLKPKEQVSVGAQVNGQLNKLHVKEGDSVKKGQLLAEIDPTLAQNDVDNAKAELNTALVQKKITSLSLKQSLSDYNRQKKMSAEDATTLSDLETARTKYESDKQQLEVNDIQIAQAKVKLNTAETNLEYTRISSPIDGVVLGILIREGQTIVSSQSAPTILVVANLDTMNVNIKISEMDILKARVDMPLWFTVTAAPGTRYKGVLKSIQQIPEEMLQTMQSNSVDPSVGKNSAVYYNASFDVKNENHFLKSAMSVQVYLIVSEKKNVKVIPTDYLGEKINKDHYLIKVLHDNKVEQRKVKAGIKTATTTEIIEGIEVGDVIIRGNG</sequence>
<dbReference type="Gene3D" id="2.40.420.20">
    <property type="match status" value="1"/>
</dbReference>
<evidence type="ECO:0000313" key="8">
    <source>
        <dbReference type="Proteomes" id="UP000217979"/>
    </source>
</evidence>
<dbReference type="NCBIfam" id="TIGR01730">
    <property type="entry name" value="RND_mfp"/>
    <property type="match status" value="1"/>
</dbReference>
<dbReference type="SUPFAM" id="SSF111369">
    <property type="entry name" value="HlyD-like secretion proteins"/>
    <property type="match status" value="1"/>
</dbReference>
<comment type="subcellular location">
    <subcellularLocation>
        <location evidence="1">Cell envelope</location>
    </subcellularLocation>
</comment>
<evidence type="ECO:0000256" key="1">
    <source>
        <dbReference type="ARBA" id="ARBA00004196"/>
    </source>
</evidence>
<dbReference type="Gene3D" id="2.40.30.170">
    <property type="match status" value="1"/>
</dbReference>
<dbReference type="GO" id="GO:1990281">
    <property type="term" value="C:efflux pump complex"/>
    <property type="evidence" value="ECO:0007669"/>
    <property type="project" value="TreeGrafter"/>
</dbReference>
<keyword evidence="3" id="KW-0813">Transport</keyword>
<dbReference type="GO" id="GO:0019898">
    <property type="term" value="C:extrinsic component of membrane"/>
    <property type="evidence" value="ECO:0007669"/>
    <property type="project" value="InterPro"/>
</dbReference>
<dbReference type="GO" id="GO:1990961">
    <property type="term" value="P:xenobiotic detoxification by transmembrane export across the plasma membrane"/>
    <property type="evidence" value="ECO:0007669"/>
    <property type="project" value="InterPro"/>
</dbReference>
<evidence type="ECO:0000256" key="4">
    <source>
        <dbReference type="ARBA" id="ARBA00023054"/>
    </source>
</evidence>
<dbReference type="Proteomes" id="UP000217979">
    <property type="component" value="Chromosome"/>
</dbReference>
<accession>A0A291DSP3</accession>
<dbReference type="PANTHER" id="PTHR30469:SF33">
    <property type="entry name" value="SLR1207 PROTEIN"/>
    <property type="match status" value="1"/>
</dbReference>
<dbReference type="EMBL" id="CP023525">
    <property type="protein sequence ID" value="ATF90588.1"/>
    <property type="molecule type" value="Genomic_DNA"/>
</dbReference>
<evidence type="ECO:0000256" key="2">
    <source>
        <dbReference type="ARBA" id="ARBA00009477"/>
    </source>
</evidence>
<protein>
    <submittedName>
        <fullName evidence="7">Efflux RND transporter periplasmic adaptor subunit</fullName>
    </submittedName>
</protein>
<reference evidence="7 8" key="1">
    <citation type="submission" date="2017-09" db="EMBL/GenBank/DDBJ databases">
        <title>FDA dAtabase for Regulatory Grade micrObial Sequences (FDA-ARGOS): Supporting development and validation of Infectious Disease Dx tests.</title>
        <authorList>
            <person name="Minogue T."/>
            <person name="Wolcott M."/>
            <person name="Wasieloski L."/>
            <person name="Aguilar W."/>
            <person name="Moore D."/>
            <person name="Tallon L."/>
            <person name="Sadzewicz L."/>
            <person name="Ott S."/>
            <person name="Zhao X."/>
            <person name="Nagaraj S."/>
            <person name="Vavikolanu K."/>
            <person name="Aluvathingal J."/>
            <person name="Nadendla S."/>
            <person name="Sichtig H."/>
        </authorList>
    </citation>
    <scope>NUCLEOTIDE SEQUENCE [LARGE SCALE GENOMIC DNA]</scope>
    <source>
        <strain evidence="7 8">FDAARGOS_392</strain>
    </source>
</reference>
<dbReference type="InterPro" id="IPR006143">
    <property type="entry name" value="RND_pump_MFP"/>
</dbReference>
<dbReference type="PANTHER" id="PTHR30469">
    <property type="entry name" value="MULTIDRUG RESISTANCE PROTEIN MDTA"/>
    <property type="match status" value="1"/>
</dbReference>
<proteinExistence type="inferred from homology"/>
<dbReference type="AlphaFoldDB" id="A0A291DSP3"/>
<organism evidence="7 8">
    <name type="scientific">Cedecea neteri</name>
    <dbReference type="NCBI Taxonomy" id="158822"/>
    <lineage>
        <taxon>Bacteria</taxon>
        <taxon>Pseudomonadati</taxon>
        <taxon>Pseudomonadota</taxon>
        <taxon>Gammaproteobacteria</taxon>
        <taxon>Enterobacterales</taxon>
        <taxon>Enterobacteriaceae</taxon>
        <taxon>Cedecea</taxon>
    </lineage>
</organism>
<dbReference type="InterPro" id="IPR058627">
    <property type="entry name" value="MdtA-like_C"/>
</dbReference>
<evidence type="ECO:0000259" key="5">
    <source>
        <dbReference type="Pfam" id="PF25917"/>
    </source>
</evidence>
<dbReference type="GO" id="GO:0015562">
    <property type="term" value="F:efflux transmembrane transporter activity"/>
    <property type="evidence" value="ECO:0007669"/>
    <property type="project" value="TreeGrafter"/>
</dbReference>
<dbReference type="Gene3D" id="6.10.140.1990">
    <property type="match status" value="1"/>
</dbReference>
<keyword evidence="4" id="KW-0175">Coiled coil</keyword>